<proteinExistence type="predicted"/>
<gene>
    <name evidence="1" type="ORF">VPARA_29840</name>
</gene>
<keyword evidence="2" id="KW-1185">Reference proteome</keyword>
<accession>A0A0H2M0K5</accession>
<organism evidence="1 2">
    <name type="scientific">Variovorax paradoxus</name>
    <dbReference type="NCBI Taxonomy" id="34073"/>
    <lineage>
        <taxon>Bacteria</taxon>
        <taxon>Pseudomonadati</taxon>
        <taxon>Pseudomonadota</taxon>
        <taxon>Betaproteobacteria</taxon>
        <taxon>Burkholderiales</taxon>
        <taxon>Comamonadaceae</taxon>
        <taxon>Variovorax</taxon>
    </lineage>
</organism>
<protein>
    <submittedName>
        <fullName evidence="1">Uncharacterized protein</fullName>
    </submittedName>
</protein>
<comment type="caution">
    <text evidence="1">The sequence shown here is derived from an EMBL/GenBank/DDBJ whole genome shotgun (WGS) entry which is preliminary data.</text>
</comment>
<sequence length="1344" mass="142882">MATQLKLAAEDVRQLTYGKRFLAADRAQLDVREISTWDKYLLREHRLLVPMNVQALYVQPGSAEPMVRLPMLVAGPTGKGVEDPEDGMPEPFAAGTPRPAGVHLHWAMPDALLRGTLATRADGAANRLALPVLPDRWVVLRILLARGSKNAVTTGWVLEADRAIAVPLGSWTEGGSKSAVPAGETIERGRLTGTVGGSISWSGVYDAVLNRFAFHDTLADVAALAPQGVDEDCAAYVVAGWWSDPALDPLDKARSSNSLDELLARLRWGLLYEWGDEKWTQEQDRAQFELRKALGLTTEERWSSKRPLDIPAPVKRTGVAAAAAAVAAAAPAYTPIDKTFVEVQMLTAASTFSADAGRRFVAPPWHLRSSLLHGAIYGVPVAGTAPVDRRPSAGTLRVAIGQHEDEMLAALSAAPQATPEQRRASERLLTAFTAQKINRLGSPDGLVELEEHEHAAAFTSVPGGIDGDDRYMQRVQTGGAGGMAVGKYRGQRATANVEAVKKGLGEGAPRAAQAVGGTTVYSSKSKPTLINASAARVNDIARSRVGEVLAPTESRIVKRPAARFAFPDEPMVAIRGASRSLRHGNDGRGSAAGTLTCRWPTHVIQEISGVIAKDRFVRSLGNGSVPSEALTLAREAVLHDPYHDDWIADAVAPSAAGRTGIFNRLKAESVLRFGVDGTYDGATAFLGSAAAPKTARAARAGAAAAAQRPIEPGVQQHQRMVADETRKLSLYKGADPDLVGVTTWAQPWIPMWLEWELQVEGIDPPTLEAWHLGAVDLETQGTAGQGAGTVLRGRALLTTGAAHTLHRAISDWLTAEDKLDAIHAGQVDEATEAAYQTLDAAVDKLDVVTAALDGMRTQLLGLAVTDGLRRPASGGGIANPAPIAPPHMLLAGALTLTRARLLDAFGRTLDVPVGQVAVPMRSALPARPNALAVAPRLMRPARWQFKLVDAKTEVGTVGVDARVDQIDTTLQVNPVAGFVMPDHLDESLELFSVDGSPIGELLHEPVSGGVMWEIAAGREGPADSGPLYGLAPAQQALGRFASGLVAADAAARARAPLAPDSGQETALSALLRAIDTTLWTVDSFAALGSEHVAGLVGRPIAVVRAQLKLELRPPDDIDLSDAQRAEEWVDAEREAARHAFPVRIGEVTRSDDGVLGFFVDDDYAHFRLVDKAIAGTAAEAGRSRGQLGLYASVTGMPPRTSITHPYIAGTDDADTLMLHIGQSVTLTIFMHPAGKAMLTSGVLPRKALQLARDWVGPGLATIAPSLRTGPVMVETDLDKEGQVRLPKVSVFGKDQNFLWRDTPATWRTDAILAATQTALLPDTPAELREGWIRVAPDAPKEGQP</sequence>
<name>A0A0H2M0K5_VARPD</name>
<dbReference type="RefSeq" id="WP_047785102.1">
    <property type="nucleotide sequence ID" value="NZ_JZWI01000014.1"/>
</dbReference>
<dbReference type="PATRIC" id="fig|34073.19.peg.3066"/>
<reference evidence="1 2" key="1">
    <citation type="submission" date="2015-03" db="EMBL/GenBank/DDBJ databases">
        <title>Genome sequence of Variovorax paradoxus TBEA6.</title>
        <authorList>
            <person name="Poehlein A."/>
            <person name="Schuldes J."/>
            <person name="Wuebbeler J.H."/>
            <person name="Hiessl S."/>
            <person name="Steinbuechel A."/>
            <person name="Daniel R."/>
        </authorList>
    </citation>
    <scope>NUCLEOTIDE SEQUENCE [LARGE SCALE GENOMIC DNA]</scope>
    <source>
        <strain evidence="1 2">TBEA6</strain>
    </source>
</reference>
<evidence type="ECO:0000313" key="2">
    <source>
        <dbReference type="Proteomes" id="UP000035170"/>
    </source>
</evidence>
<evidence type="ECO:0000313" key="1">
    <source>
        <dbReference type="EMBL" id="KLN55949.1"/>
    </source>
</evidence>
<dbReference type="EMBL" id="JZWI01000014">
    <property type="protein sequence ID" value="KLN55949.1"/>
    <property type="molecule type" value="Genomic_DNA"/>
</dbReference>
<dbReference type="Proteomes" id="UP000035170">
    <property type="component" value="Unassembled WGS sequence"/>
</dbReference>